<protein>
    <submittedName>
        <fullName evidence="2">TfoX family protein</fullName>
    </submittedName>
</protein>
<dbReference type="Proteomes" id="UP000261704">
    <property type="component" value="Chromosome"/>
</dbReference>
<proteinExistence type="predicted"/>
<dbReference type="SUPFAM" id="SSF159894">
    <property type="entry name" value="YgaC/TfoX-N like"/>
    <property type="match status" value="1"/>
</dbReference>
<dbReference type="Pfam" id="PF04993">
    <property type="entry name" value="TfoX_N"/>
    <property type="match status" value="1"/>
</dbReference>
<dbReference type="EMBL" id="CP032125">
    <property type="protein sequence ID" value="AXX97417.1"/>
    <property type="molecule type" value="Genomic_DNA"/>
</dbReference>
<feature type="domain" description="TfoX N-terminal" evidence="1">
    <location>
        <begin position="13"/>
        <end position="103"/>
    </location>
</feature>
<reference evidence="2 3" key="1">
    <citation type="submission" date="2018-09" db="EMBL/GenBank/DDBJ databases">
        <title>Profundibacter amoris BAR1 gen. nov., sp. nov., a new member of the Roseobacter clade isolated at Lokis Castle Vent Field on the Arctic Mid-Oceanic Ridge.</title>
        <authorList>
            <person name="Le Moine Bauer S."/>
            <person name="Sjoeberg A.G."/>
            <person name="L'Haridon S."/>
            <person name="Stokke R."/>
            <person name="Roalkvam I."/>
            <person name="Steen I.H."/>
            <person name="Dahle H."/>
        </authorList>
    </citation>
    <scope>NUCLEOTIDE SEQUENCE [LARGE SCALE GENOMIC DNA]</scope>
    <source>
        <strain evidence="2 3">BAR1</strain>
    </source>
</reference>
<name>A0A347UEY9_9RHOB</name>
<organism evidence="2 3">
    <name type="scientific">Profundibacter amoris</name>
    <dbReference type="NCBI Taxonomy" id="2171755"/>
    <lineage>
        <taxon>Bacteria</taxon>
        <taxon>Pseudomonadati</taxon>
        <taxon>Pseudomonadota</taxon>
        <taxon>Alphaproteobacteria</taxon>
        <taxon>Rhodobacterales</taxon>
        <taxon>Paracoccaceae</taxon>
        <taxon>Profundibacter</taxon>
    </lineage>
</organism>
<dbReference type="Gene3D" id="3.30.1460.30">
    <property type="entry name" value="YgaC/TfoX-N like chaperone"/>
    <property type="match status" value="1"/>
</dbReference>
<dbReference type="OrthoDB" id="1524907at2"/>
<accession>A0A347UEY9</accession>
<dbReference type="InterPro" id="IPR007076">
    <property type="entry name" value="TfoX_N"/>
</dbReference>
<sequence>MSTDPEFLAHARDLFAGLGPIRTGRLFGGTALYIDDAMFAVIFGDALFMKVNKSLAAEYANAGSEPFQYDTKSGVRVIPGLVSMPESALDDPDEAMFWAGKSMVPAQKAATKRTKAKQARK</sequence>
<evidence type="ECO:0000259" key="1">
    <source>
        <dbReference type="Pfam" id="PF04993"/>
    </source>
</evidence>
<gene>
    <name evidence="2" type="ORF">BAR1_05400</name>
</gene>
<evidence type="ECO:0000313" key="3">
    <source>
        <dbReference type="Proteomes" id="UP000261704"/>
    </source>
</evidence>
<dbReference type="AlphaFoldDB" id="A0A347UEY9"/>
<dbReference type="RefSeq" id="WP_118942074.1">
    <property type="nucleotide sequence ID" value="NZ_CP032125.1"/>
</dbReference>
<dbReference type="KEGG" id="pamo:BAR1_05400"/>
<keyword evidence="3" id="KW-1185">Reference proteome</keyword>
<evidence type="ECO:0000313" key="2">
    <source>
        <dbReference type="EMBL" id="AXX97417.1"/>
    </source>
</evidence>